<proteinExistence type="predicted"/>
<gene>
    <name evidence="1" type="ORF">FHS68_001195</name>
</gene>
<protein>
    <recommendedName>
        <fullName evidence="3">Lipocalin-like domain-containing protein</fullName>
    </recommendedName>
</protein>
<dbReference type="Proteomes" id="UP001179181">
    <property type="component" value="Unassembled WGS sequence"/>
</dbReference>
<dbReference type="PROSITE" id="PS51257">
    <property type="entry name" value="PROKAR_LIPOPROTEIN"/>
    <property type="match status" value="1"/>
</dbReference>
<sequence length="142" mass="15572">MKRLLYFSLVATLLLACKKDSMDAMHANDLTSIAGSWKLIEVERLSLSNASVWEPVPAAQADTLVFRADGVILNPDGTPRCCAPKSLIINGELMDIKPQFAIPANPICALVNCVYCPTWELSWNDDVLIVSSCLGSKTKYVR</sequence>
<name>A0ABX0UGA7_9BACT</name>
<evidence type="ECO:0000313" key="2">
    <source>
        <dbReference type="Proteomes" id="UP001179181"/>
    </source>
</evidence>
<dbReference type="RefSeq" id="WP_167268062.1">
    <property type="nucleotide sequence ID" value="NZ_JAASQJ010000001.1"/>
</dbReference>
<accession>A0ABX0UGA7</accession>
<comment type="caution">
    <text evidence="1">The sequence shown here is derived from an EMBL/GenBank/DDBJ whole genome shotgun (WGS) entry which is preliminary data.</text>
</comment>
<organism evidence="1 2">
    <name type="scientific">Dyadobacter arcticus</name>
    <dbReference type="NCBI Taxonomy" id="1078754"/>
    <lineage>
        <taxon>Bacteria</taxon>
        <taxon>Pseudomonadati</taxon>
        <taxon>Bacteroidota</taxon>
        <taxon>Cytophagia</taxon>
        <taxon>Cytophagales</taxon>
        <taxon>Spirosomataceae</taxon>
        <taxon>Dyadobacter</taxon>
    </lineage>
</organism>
<evidence type="ECO:0008006" key="3">
    <source>
        <dbReference type="Google" id="ProtNLM"/>
    </source>
</evidence>
<reference evidence="1 2" key="1">
    <citation type="submission" date="2020-03" db="EMBL/GenBank/DDBJ databases">
        <title>Genomic Encyclopedia of Type Strains, Phase IV (KMG-IV): sequencing the most valuable type-strain genomes for metagenomic binning, comparative biology and taxonomic classification.</title>
        <authorList>
            <person name="Goeker M."/>
        </authorList>
    </citation>
    <scope>NUCLEOTIDE SEQUENCE [LARGE SCALE GENOMIC DNA]</scope>
    <source>
        <strain evidence="1 2">DSM 102865</strain>
    </source>
</reference>
<dbReference type="EMBL" id="JAASQJ010000001">
    <property type="protein sequence ID" value="NIJ52039.1"/>
    <property type="molecule type" value="Genomic_DNA"/>
</dbReference>
<evidence type="ECO:0000313" key="1">
    <source>
        <dbReference type="EMBL" id="NIJ52039.1"/>
    </source>
</evidence>
<keyword evidence="2" id="KW-1185">Reference proteome</keyword>